<reference evidence="2" key="2">
    <citation type="submission" date="2014-07" db="EMBL/GenBank/DDBJ databases">
        <title>Genetics and epidemiology of antimicrobial resistance in B. fragilis group.</title>
        <authorList>
            <person name="Sydenham T.V."/>
            <person name="Hasman H."/>
            <person name="Kemp M."/>
            <person name="Justesen U.S."/>
        </authorList>
    </citation>
    <scope>NUCLEOTIDE SEQUENCE [LARGE SCALE GENOMIC DNA]</scope>
    <source>
        <strain evidence="2">DCMOUH0018B</strain>
    </source>
</reference>
<dbReference type="Pfam" id="PF18824">
    <property type="entry name" value="LPD11"/>
    <property type="match status" value="1"/>
</dbReference>
<gene>
    <name evidence="2" type="ORF">EE52_0221785</name>
    <name evidence="3" type="ORF">O1422_09570</name>
</gene>
<organism evidence="2">
    <name type="scientific">Bacteroides fragilis</name>
    <dbReference type="NCBI Taxonomy" id="817"/>
    <lineage>
        <taxon>Bacteria</taxon>
        <taxon>Pseudomonadati</taxon>
        <taxon>Bacteroidota</taxon>
        <taxon>Bacteroidia</taxon>
        <taxon>Bacteroidales</taxon>
        <taxon>Bacteroidaceae</taxon>
        <taxon>Bacteroides</taxon>
    </lineage>
</organism>
<dbReference type="RefSeq" id="WP_007571918.1">
    <property type="nucleotide sequence ID" value="NZ_CP036542.1"/>
</dbReference>
<dbReference type="Proteomes" id="UP001075704">
    <property type="component" value="Unassembled WGS sequence"/>
</dbReference>
<evidence type="ECO:0000259" key="1">
    <source>
        <dbReference type="Pfam" id="PF18824"/>
    </source>
</evidence>
<name>A0A081UAD1_BACFG</name>
<comment type="caution">
    <text evidence="2">The sequence shown here is derived from an EMBL/GenBank/DDBJ whole genome shotgun (WGS) entry which is preliminary data.</text>
</comment>
<evidence type="ECO:0000313" key="2">
    <source>
        <dbReference type="EMBL" id="KFX72972.1"/>
    </source>
</evidence>
<proteinExistence type="predicted"/>
<dbReference type="EMBL" id="JMZZ02000225">
    <property type="protein sequence ID" value="KFX72972.1"/>
    <property type="molecule type" value="Genomic_DNA"/>
</dbReference>
<sequence length="95" mass="11430">MTNDVTNSNGRVTVDEVIHRDSVFRYQLLDRLRSDCEYYLNYGNRHPKTLWAGDEKLQIEFMIKLHDSFKEGEKPEWLTMDKILEYSKRMIAQEE</sequence>
<reference evidence="2" key="1">
    <citation type="book" date="2014" name="THE 24TH EUROPEAN CONGRESS OF CLINICAL MICROBIOLOGY AND INFECTIOUS DISEASES" publisher="ECCMID 2014" city="Barcelona, Spain">
        <title>Identification of resistance genes in three multidrug-resistant Bacteroides fragilis isolates by whole genome sequencing.</title>
        <editorList>
            <person name="Unknown"/>
            <person name="A."/>
        </editorList>
        <authorList>
            <person name="Sydenham T.V."/>
            <person name="Hasman H."/>
            <person name="Wang M."/>
            <person name="Soki J."/>
            <person name="Nagy E."/>
            <person name="Justesen U.S."/>
        </authorList>
    </citation>
    <scope>NUCLEOTIDE SEQUENCE</scope>
    <source>
        <strain evidence="2">DCMOUH0018B</strain>
    </source>
</reference>
<dbReference type="AlphaFoldDB" id="A0A081UAD1"/>
<feature type="domain" description="Large polyvalent protein-associated" evidence="1">
    <location>
        <begin position="24"/>
        <end position="90"/>
    </location>
</feature>
<dbReference type="InterPro" id="IPR040789">
    <property type="entry name" value="LPD11"/>
</dbReference>
<protein>
    <recommendedName>
        <fullName evidence="1">Large polyvalent protein-associated domain-containing protein</fullName>
    </recommendedName>
</protein>
<accession>A0A081UAD1</accession>
<evidence type="ECO:0000313" key="3">
    <source>
        <dbReference type="EMBL" id="MCZ2654412.1"/>
    </source>
</evidence>
<dbReference type="PATRIC" id="fig|817.53.peg.4505"/>
<dbReference type="EMBL" id="JAPUAC010000005">
    <property type="protein sequence ID" value="MCZ2654412.1"/>
    <property type="molecule type" value="Genomic_DNA"/>
</dbReference>
<reference evidence="3" key="3">
    <citation type="submission" date="2022-12" db="EMBL/GenBank/DDBJ databases">
        <title>Development of a Multilocus Sequence Typing Scheme for Bacteroides fragilis Based on Whole Genome Sequencing Data and Clinical Application.</title>
        <authorList>
            <person name="Nielsen F.D."/>
            <person name="Justesen U.S."/>
        </authorList>
    </citation>
    <scope>NUCLEOTIDE SEQUENCE</scope>
    <source>
        <strain evidence="3">BF_BC_ODE_DK_2015_2</strain>
    </source>
</reference>